<proteinExistence type="predicted"/>
<protein>
    <submittedName>
        <fullName evidence="1">Molecular chaperone Tir</fullName>
    </submittedName>
</protein>
<dbReference type="InterPro" id="IPR054345">
    <property type="entry name" value="Tir-like"/>
</dbReference>
<accession>A0ABY7LSW1</accession>
<dbReference type="Proteomes" id="UP001211005">
    <property type="component" value="Chromosome"/>
</dbReference>
<evidence type="ECO:0000313" key="2">
    <source>
        <dbReference type="Proteomes" id="UP001211005"/>
    </source>
</evidence>
<sequence length="137" mass="15666">MANSYFYKIQNYLLELDFDIQHQDEANNLLVVSKPELGIEHLVLGCGEPLLILEQYLLELPTPSCDIYQRLLQKNRDIIHGAFVLDETGRKVIFRDTLQLEHLDRPELEAVFNSLGLLLSEFSDELIAFSKSGSEDA</sequence>
<name>A0ABY7LSW1_9BACT</name>
<dbReference type="Gene3D" id="3.30.1460.10">
    <property type="match status" value="1"/>
</dbReference>
<keyword evidence="2" id="KW-1185">Reference proteome</keyword>
<gene>
    <name evidence="1" type="ORF">O3303_07950</name>
</gene>
<dbReference type="RefSeq" id="WP_269561528.1">
    <property type="nucleotide sequence ID" value="NZ_CP114767.1"/>
</dbReference>
<dbReference type="Pfam" id="PF22550">
    <property type="entry name" value="CesT_Tir_1"/>
    <property type="match status" value="1"/>
</dbReference>
<evidence type="ECO:0000313" key="1">
    <source>
        <dbReference type="EMBL" id="WBA43490.1"/>
    </source>
</evidence>
<dbReference type="SUPFAM" id="SSF69635">
    <property type="entry name" value="Type III secretory system chaperone-like"/>
    <property type="match status" value="1"/>
</dbReference>
<organism evidence="1 2">
    <name type="scientific">Hymenobacter canadensis</name>
    <dbReference type="NCBI Taxonomy" id="2999067"/>
    <lineage>
        <taxon>Bacteria</taxon>
        <taxon>Pseudomonadati</taxon>
        <taxon>Bacteroidota</taxon>
        <taxon>Cytophagia</taxon>
        <taxon>Cytophagales</taxon>
        <taxon>Hymenobacteraceae</taxon>
        <taxon>Hymenobacter</taxon>
    </lineage>
</organism>
<dbReference type="EMBL" id="CP114767">
    <property type="protein sequence ID" value="WBA43490.1"/>
    <property type="molecule type" value="Genomic_DNA"/>
</dbReference>
<reference evidence="1 2" key="1">
    <citation type="submission" date="2022-12" db="EMBL/GenBank/DDBJ databases">
        <title>Hymenobacter canadensis sp. nov. isolated from lake water of the Cambridge Bay, Canada.</title>
        <authorList>
            <person name="Kim W.H."/>
            <person name="Lee Y.M."/>
        </authorList>
    </citation>
    <scope>NUCLEOTIDE SEQUENCE [LARGE SCALE GENOMIC DNA]</scope>
    <source>
        <strain evidence="1 2">PAMC 29467</strain>
    </source>
</reference>